<accession>A0A9D2SVV0</accession>
<evidence type="ECO:0000256" key="2">
    <source>
        <dbReference type="ARBA" id="ARBA00022448"/>
    </source>
</evidence>
<organism evidence="6 7">
    <name type="scientific">Candidatus Merdibacter merdavium</name>
    <dbReference type="NCBI Taxonomy" id="2838692"/>
    <lineage>
        <taxon>Bacteria</taxon>
        <taxon>Bacillati</taxon>
        <taxon>Bacillota</taxon>
        <taxon>Erysipelotrichia</taxon>
        <taxon>Erysipelotrichales</taxon>
        <taxon>Erysipelotrichaceae</taxon>
        <taxon>Merdibacter</taxon>
    </lineage>
</organism>
<reference evidence="6" key="2">
    <citation type="submission" date="2021-04" db="EMBL/GenBank/DDBJ databases">
        <authorList>
            <person name="Gilroy R."/>
        </authorList>
    </citation>
    <scope>NUCLEOTIDE SEQUENCE</scope>
    <source>
        <strain evidence="6">CHK187-11901</strain>
    </source>
</reference>
<dbReference type="InterPro" id="IPR050492">
    <property type="entry name" value="Bact_metal-bind_prot9"/>
</dbReference>
<dbReference type="Pfam" id="PF01297">
    <property type="entry name" value="ZnuA"/>
    <property type="match status" value="1"/>
</dbReference>
<reference evidence="6" key="1">
    <citation type="journal article" date="2021" name="PeerJ">
        <title>Extensive microbial diversity within the chicken gut microbiome revealed by metagenomics and culture.</title>
        <authorList>
            <person name="Gilroy R."/>
            <person name="Ravi A."/>
            <person name="Getino M."/>
            <person name="Pursley I."/>
            <person name="Horton D.L."/>
            <person name="Alikhan N.F."/>
            <person name="Baker D."/>
            <person name="Gharbi K."/>
            <person name="Hall N."/>
            <person name="Watson M."/>
            <person name="Adriaenssens E.M."/>
            <person name="Foster-Nyarko E."/>
            <person name="Jarju S."/>
            <person name="Secka A."/>
            <person name="Antonio M."/>
            <person name="Oren A."/>
            <person name="Chaudhuri R.R."/>
            <person name="La Ragione R."/>
            <person name="Hildebrand F."/>
            <person name="Pallen M.J."/>
        </authorList>
    </citation>
    <scope>NUCLEOTIDE SEQUENCE</scope>
    <source>
        <strain evidence="6">CHK187-11901</strain>
    </source>
</reference>
<dbReference type="Proteomes" id="UP000823896">
    <property type="component" value="Unassembled WGS sequence"/>
</dbReference>
<evidence type="ECO:0000313" key="6">
    <source>
        <dbReference type="EMBL" id="HJC35745.1"/>
    </source>
</evidence>
<feature type="coiled-coil region" evidence="4">
    <location>
        <begin position="168"/>
        <end position="195"/>
    </location>
</feature>
<comment type="caution">
    <text evidence="6">The sequence shown here is derived from an EMBL/GenBank/DDBJ whole genome shotgun (WGS) entry which is preliminary data.</text>
</comment>
<proteinExistence type="inferred from homology"/>
<dbReference type="PANTHER" id="PTHR42953:SF3">
    <property type="entry name" value="HIGH-AFFINITY ZINC UPTAKE SYSTEM PROTEIN ZNUA"/>
    <property type="match status" value="1"/>
</dbReference>
<evidence type="ECO:0000256" key="5">
    <source>
        <dbReference type="SAM" id="SignalP"/>
    </source>
</evidence>
<keyword evidence="4" id="KW-0175">Coiled coil</keyword>
<dbReference type="AlphaFoldDB" id="A0A9D2SVV0"/>
<evidence type="ECO:0000256" key="3">
    <source>
        <dbReference type="ARBA" id="ARBA00022729"/>
    </source>
</evidence>
<dbReference type="PANTHER" id="PTHR42953">
    <property type="entry name" value="HIGH-AFFINITY ZINC UPTAKE SYSTEM PROTEIN ZNUA-RELATED"/>
    <property type="match status" value="1"/>
</dbReference>
<evidence type="ECO:0000313" key="7">
    <source>
        <dbReference type="Proteomes" id="UP000823896"/>
    </source>
</evidence>
<evidence type="ECO:0000256" key="1">
    <source>
        <dbReference type="ARBA" id="ARBA00011028"/>
    </source>
</evidence>
<dbReference type="GO" id="GO:0030001">
    <property type="term" value="P:metal ion transport"/>
    <property type="evidence" value="ECO:0007669"/>
    <property type="project" value="InterPro"/>
</dbReference>
<dbReference type="Gene3D" id="3.40.50.1980">
    <property type="entry name" value="Nitrogenase molybdenum iron protein domain"/>
    <property type="match status" value="2"/>
</dbReference>
<feature type="chain" id="PRO_5039499489" evidence="5">
    <location>
        <begin position="25"/>
        <end position="308"/>
    </location>
</feature>
<keyword evidence="2" id="KW-0813">Transport</keyword>
<dbReference type="EMBL" id="DWWM01000006">
    <property type="protein sequence ID" value="HJC35745.1"/>
    <property type="molecule type" value="Genomic_DNA"/>
</dbReference>
<gene>
    <name evidence="6" type="ORF">H9702_01260</name>
</gene>
<dbReference type="SUPFAM" id="SSF53807">
    <property type="entry name" value="Helical backbone' metal receptor"/>
    <property type="match status" value="1"/>
</dbReference>
<evidence type="ECO:0000256" key="4">
    <source>
        <dbReference type="SAM" id="Coils"/>
    </source>
</evidence>
<dbReference type="GO" id="GO:0046872">
    <property type="term" value="F:metal ion binding"/>
    <property type="evidence" value="ECO:0007669"/>
    <property type="project" value="InterPro"/>
</dbReference>
<protein>
    <submittedName>
        <fullName evidence="6">Metal ABC transporter substrate-binding protein</fullName>
    </submittedName>
</protein>
<name>A0A9D2SVV0_9FIRM</name>
<sequence length="308" mass="35267">MKLWKLTMCLCLSLLMLCGCRATHNQVLVTCYPLQYLVEQIAQDRVSCELLSENTLIQRAKIRDDHETLLSQSDVLFYLGGLESYYDIYADEITDSGIDQINLGDQLGNFPFQRSTDSGQTQPWYEGSAFDDVDMYYSDPTLWMDAVTMCGMAACIRDYLSERYPAYAQEFSDHYDALETELAKLDARYQQLRERKIKVAVMTPNFGHWQNYGISVYPICLSRYGVLPDEEQLAVIIETLRENDVQYMAIEENLPQDMIDLRLQIINELGLTPIPLNNISSLSESSSQSGKNYITLMQENLNVLLGLE</sequence>
<dbReference type="InterPro" id="IPR006127">
    <property type="entry name" value="ZnuA-like"/>
</dbReference>
<dbReference type="PROSITE" id="PS51257">
    <property type="entry name" value="PROKAR_LIPOPROTEIN"/>
    <property type="match status" value="1"/>
</dbReference>
<keyword evidence="3 5" id="KW-0732">Signal</keyword>
<feature type="signal peptide" evidence="5">
    <location>
        <begin position="1"/>
        <end position="24"/>
    </location>
</feature>
<comment type="similarity">
    <text evidence="1">Belongs to the bacterial solute-binding protein 9 family.</text>
</comment>